<gene>
    <name evidence="3" type="ORF">niasHT_007018</name>
</gene>
<evidence type="ECO:0000313" key="4">
    <source>
        <dbReference type="Proteomes" id="UP001620626"/>
    </source>
</evidence>
<accession>A0ABD2LZC5</accession>
<organism evidence="3 4">
    <name type="scientific">Heterodera trifolii</name>
    <dbReference type="NCBI Taxonomy" id="157864"/>
    <lineage>
        <taxon>Eukaryota</taxon>
        <taxon>Metazoa</taxon>
        <taxon>Ecdysozoa</taxon>
        <taxon>Nematoda</taxon>
        <taxon>Chromadorea</taxon>
        <taxon>Rhabditida</taxon>
        <taxon>Tylenchina</taxon>
        <taxon>Tylenchomorpha</taxon>
        <taxon>Tylenchoidea</taxon>
        <taxon>Heteroderidae</taxon>
        <taxon>Heteroderinae</taxon>
        <taxon>Heterodera</taxon>
    </lineage>
</organism>
<feature type="region of interest" description="Disordered" evidence="1">
    <location>
        <begin position="751"/>
        <end position="805"/>
    </location>
</feature>
<dbReference type="AlphaFoldDB" id="A0ABD2LZC5"/>
<feature type="compositionally biased region" description="Basic and acidic residues" evidence="1">
    <location>
        <begin position="632"/>
        <end position="645"/>
    </location>
</feature>
<name>A0ABD2LZC5_9BILA</name>
<feature type="region of interest" description="Disordered" evidence="1">
    <location>
        <begin position="628"/>
        <end position="650"/>
    </location>
</feature>
<feature type="domain" description="MAM" evidence="2">
    <location>
        <begin position="888"/>
        <end position="1054"/>
    </location>
</feature>
<reference evidence="3 4" key="1">
    <citation type="submission" date="2024-10" db="EMBL/GenBank/DDBJ databases">
        <authorList>
            <person name="Kim D."/>
        </authorList>
    </citation>
    <scope>NUCLEOTIDE SEQUENCE [LARGE SCALE GENOMIC DNA]</scope>
    <source>
        <strain evidence="3">BH-2024</strain>
    </source>
</reference>
<feature type="compositionally biased region" description="Basic residues" evidence="1">
    <location>
        <begin position="1203"/>
        <end position="1212"/>
    </location>
</feature>
<dbReference type="InterPro" id="IPR000998">
    <property type="entry name" value="MAM_dom"/>
</dbReference>
<evidence type="ECO:0000259" key="2">
    <source>
        <dbReference type="PROSITE" id="PS50060"/>
    </source>
</evidence>
<dbReference type="SUPFAM" id="SSF49899">
    <property type="entry name" value="Concanavalin A-like lectins/glucanases"/>
    <property type="match status" value="1"/>
</dbReference>
<dbReference type="Proteomes" id="UP001620626">
    <property type="component" value="Unassembled WGS sequence"/>
</dbReference>
<dbReference type="PROSITE" id="PS50060">
    <property type="entry name" value="MAM_2"/>
    <property type="match status" value="1"/>
</dbReference>
<evidence type="ECO:0000313" key="3">
    <source>
        <dbReference type="EMBL" id="KAL3119890.1"/>
    </source>
</evidence>
<feature type="compositionally biased region" description="Basic and acidic residues" evidence="1">
    <location>
        <begin position="1213"/>
        <end position="1223"/>
    </location>
</feature>
<dbReference type="InterPro" id="IPR013320">
    <property type="entry name" value="ConA-like_dom_sf"/>
</dbReference>
<protein>
    <recommendedName>
        <fullName evidence="2">MAM domain-containing protein</fullName>
    </recommendedName>
</protein>
<dbReference type="Gene3D" id="2.60.120.200">
    <property type="match status" value="1"/>
</dbReference>
<evidence type="ECO:0000256" key="1">
    <source>
        <dbReference type="SAM" id="MobiDB-lite"/>
    </source>
</evidence>
<proteinExistence type="predicted"/>
<comment type="caution">
    <text evidence="3">The sequence shown here is derived from an EMBL/GenBank/DDBJ whole genome shotgun (WGS) entry which is preliminary data.</text>
</comment>
<sequence>MDSLRNALSRSAATVLNQTHDAHNGGPTASFVTRILQVALGLFVTTSELPQLSDLRSDNSAVGFDCDFSLPCRWHSVGGTADRWKMARGEPDSILWLAATGTMVQPTEPFALLEVRESRLADILCSELIGCQEVPSLLSFTYWSVSASDLEICLLGSDFRRLNCTGMLQATAQPGKVALKVPPIRRSFHIAIIPNRSQGLLMVDNIKYDAKHCGADSTPPMPSWTLKSTYPSGPDWLPSSSVFSPVPLSPSSSAASSPFSSTSSPSFISPTPSSASGPHSTSSPLPIPFSLGPALPMGPLILPPLLPGPPSGIINPFVVAPLLPSSTASSATFSAIPPFGSSPLTPPPFTSFPTASSTRIAPFVVPTTDFGTGTVRPPPHVTPPSDLASLFTSTVISPRTRPKPYTRHSATVPWETGIPNILVHSSSTTTVKPLPSFELLIVGSKTRPFFDRRLGRITEQTDDLLCDFTHTFPCLWGAESGRWAIVHKGAIPSLDQELDSSEEESPQYPSIVVIQGTAMLSSDPLRCQSGSGKLLFRYWTNGRVLVQVCAIGWAVDSPKIQCVEEVAQHNRMDPNSLAVFELSDAIREPFTLNVVPIWEKNSHNNYLMIDEIAYIGECNLTALNEIEEEEKEEHNGRKGEPKEVDFPGGVLSSVSAGFSTTVFSTQSPKSETKKSTATHRPTLSTTKPQSSSDATPIATTVDQTVPPTSLSSGGGRTFPTAPPPPPSPPTPPPFILSSITAPFTLPYSSTDSLFSSSATPTRETPFPPKSSKKPGTRYPFFPNNPKPTQPRHPRPSSVGPTAQSTIDPMDLIMTSTRTEEQQKKTTSVGTDSSSSGEVITIYPDIAPLNKKRTKPTSAKNSFTIPYTTTQKYGTTQLPPREQNFCKLLNCNFNENACHYLNHGLTKVPWTLRTKGYGFPLNRHTDLRPASTNGQFVSTVLGPGDFAILESPRFNLSDGINVLLFQYFRPTHSSTIRLCLGTRYAKPLRTVSAFLQCPPILRSITSKHSPAKWNSVHIQLPPGTTNFYLVAHNLDRSAEKTAIAIDNIRVAICDPRAVFDPEESDYAELAGGERMAVPRAPIPSFPAESNEFYADESSDGRRETNIRFAFTLMNAHLHANIGFNLAIVHAYVFQNIGGSVRFNTEELRRARNQRRAAEERQRQRNDLVEIRGTGQKNRVNFEDAALRRARRLLQRAKMAEDKATKKRKQRERRGRMTDETDAEHRRRIAVARAEERQAIAERAAASR</sequence>
<keyword evidence="4" id="KW-1185">Reference proteome</keyword>
<feature type="compositionally biased region" description="Polar residues" evidence="1">
    <location>
        <begin position="678"/>
        <end position="711"/>
    </location>
</feature>
<feature type="region of interest" description="Disordered" evidence="1">
    <location>
        <begin position="816"/>
        <end position="835"/>
    </location>
</feature>
<dbReference type="EMBL" id="JBICBT010000228">
    <property type="protein sequence ID" value="KAL3119890.1"/>
    <property type="molecule type" value="Genomic_DNA"/>
</dbReference>
<feature type="region of interest" description="Disordered" evidence="1">
    <location>
        <begin position="662"/>
        <end position="738"/>
    </location>
</feature>
<feature type="region of interest" description="Disordered" evidence="1">
    <location>
        <begin position="1195"/>
        <end position="1226"/>
    </location>
</feature>
<feature type="compositionally biased region" description="Pro residues" evidence="1">
    <location>
        <begin position="720"/>
        <end position="734"/>
    </location>
</feature>
<dbReference type="Pfam" id="PF00629">
    <property type="entry name" value="MAM"/>
    <property type="match status" value="1"/>
</dbReference>
<feature type="compositionally biased region" description="Low complexity" evidence="1">
    <location>
        <begin position="825"/>
        <end position="835"/>
    </location>
</feature>